<evidence type="ECO:0000256" key="2">
    <source>
        <dbReference type="SAM" id="Phobius"/>
    </source>
</evidence>
<sequence>MASILNLFRDIQVIYKLRLTRGFVRLFIRRCALLLAFLGRRLGILRLWDDRKRPGTFPKAEQAKRSSPSTGTSLDPRRHVIVAASSVPAEASHASLRDVSGAIQHPQRAASGTTPPSDQDHAKPSSESVCDSRIRRRSTDSGSSAQSRSSLRIIRTRSRESMNAPAGPTRVSRAPGNQFGRGSSASSSRESSRPPSPTDRGRQLYPEIDVTNLHPPTRADCGSSPINPPSVAPHADAQPSVPRFRNRRSSTTSVVVKVMDPSTDSLPASNFDLPYGRFLRLIHSEQVPRYTKDVTVQVKPREETYFKIPRLTTTFLYVSEQMGLEQGTLKEECTPWVPATHPDGALYFFDQNRRLFTDTDMHNPVLRKEMEDFYHYLQTILHYVGLVIPSKNYDLVLDILLTEDGRVSWSYYYACHETRCLFWLDSYDATQMISELLGVRSPAHIKHRLESLYWNHWSLFPVIFKDRRLDLAVVDELVGVLSHGCMDVMTSQLSTLPYDADTMQKMLELVRNAKESDAGLVYHTTGVTRLLSYFAHWRFLYFHGQDSARLERHKTVYTHPDRERTLLITSLSPTLFLAPEGYLRELEKVWIDDVVFERDWRKFISGLLKEWEQLILSSTVVLSVNVGFLAIPGVIVSNINSNNITSTSELVIFTSPAQIASCMSIVTSAGSVVIGLLLVRRNSAKQNEDPAGASNYLFQITHRVFGLEPMAIVFSLPWALLMWS</sequence>
<feature type="transmembrane region" description="Helical" evidence="2">
    <location>
        <begin position="700"/>
        <end position="721"/>
    </location>
</feature>
<keyword evidence="4" id="KW-1185">Reference proteome</keyword>
<evidence type="ECO:0000313" key="4">
    <source>
        <dbReference type="Proteomes" id="UP001201163"/>
    </source>
</evidence>
<organism evidence="3 4">
    <name type="scientific">Lactarius akahatsu</name>
    <dbReference type="NCBI Taxonomy" id="416441"/>
    <lineage>
        <taxon>Eukaryota</taxon>
        <taxon>Fungi</taxon>
        <taxon>Dikarya</taxon>
        <taxon>Basidiomycota</taxon>
        <taxon>Agaricomycotina</taxon>
        <taxon>Agaricomycetes</taxon>
        <taxon>Russulales</taxon>
        <taxon>Russulaceae</taxon>
        <taxon>Lactarius</taxon>
    </lineage>
</organism>
<reference evidence="3" key="1">
    <citation type="submission" date="2022-01" db="EMBL/GenBank/DDBJ databases">
        <title>Comparative genomics reveals a dynamic genome evolution in the ectomycorrhizal milk-cap (Lactarius) mushrooms.</title>
        <authorList>
            <consortium name="DOE Joint Genome Institute"/>
            <person name="Lebreton A."/>
            <person name="Tang N."/>
            <person name="Kuo A."/>
            <person name="LaButti K."/>
            <person name="Drula E."/>
            <person name="Barry K."/>
            <person name="Clum A."/>
            <person name="Lipzen A."/>
            <person name="Mousain D."/>
            <person name="Ng V."/>
            <person name="Wang R."/>
            <person name="Wang X."/>
            <person name="Dai Y."/>
            <person name="Henrissat B."/>
            <person name="Grigoriev I.V."/>
            <person name="Guerin-Laguette A."/>
            <person name="Yu F."/>
            <person name="Martin F.M."/>
        </authorList>
    </citation>
    <scope>NUCLEOTIDE SEQUENCE</scope>
    <source>
        <strain evidence="3">QP</strain>
    </source>
</reference>
<proteinExistence type="predicted"/>
<dbReference type="AlphaFoldDB" id="A0AAD4L722"/>
<feature type="compositionally biased region" description="Basic and acidic residues" evidence="1">
    <location>
        <begin position="118"/>
        <end position="139"/>
    </location>
</feature>
<feature type="compositionally biased region" description="Low complexity" evidence="1">
    <location>
        <begin position="140"/>
        <end position="153"/>
    </location>
</feature>
<keyword evidence="2" id="KW-0472">Membrane</keyword>
<keyword evidence="2" id="KW-1133">Transmembrane helix</keyword>
<feature type="region of interest" description="Disordered" evidence="1">
    <location>
        <begin position="104"/>
        <end position="252"/>
    </location>
</feature>
<feature type="region of interest" description="Disordered" evidence="1">
    <location>
        <begin position="55"/>
        <end position="78"/>
    </location>
</feature>
<protein>
    <submittedName>
        <fullName evidence="3">Uncharacterized protein</fullName>
    </submittedName>
</protein>
<accession>A0AAD4L722</accession>
<keyword evidence="2" id="KW-0812">Transmembrane</keyword>
<evidence type="ECO:0000256" key="1">
    <source>
        <dbReference type="SAM" id="MobiDB-lite"/>
    </source>
</evidence>
<name>A0AAD4L722_9AGAM</name>
<dbReference type="EMBL" id="JAKELL010000095">
    <property type="protein sequence ID" value="KAH8982871.1"/>
    <property type="molecule type" value="Genomic_DNA"/>
</dbReference>
<comment type="caution">
    <text evidence="3">The sequence shown here is derived from an EMBL/GenBank/DDBJ whole genome shotgun (WGS) entry which is preliminary data.</text>
</comment>
<gene>
    <name evidence="3" type="ORF">EDB92DRAFT_1952019</name>
</gene>
<feature type="transmembrane region" description="Helical" evidence="2">
    <location>
        <begin position="657"/>
        <end position="679"/>
    </location>
</feature>
<dbReference type="Proteomes" id="UP001201163">
    <property type="component" value="Unassembled WGS sequence"/>
</dbReference>
<evidence type="ECO:0000313" key="3">
    <source>
        <dbReference type="EMBL" id="KAH8982871.1"/>
    </source>
</evidence>